<feature type="transmembrane region" description="Helical" evidence="7">
    <location>
        <begin position="84"/>
        <end position="105"/>
    </location>
</feature>
<dbReference type="InterPro" id="IPR051423">
    <property type="entry name" value="CD225/Dispanin"/>
</dbReference>
<dbReference type="STRING" id="400727.A0A2T7PJH7"/>
<evidence type="ECO:0000256" key="6">
    <source>
        <dbReference type="SAM" id="MobiDB-lite"/>
    </source>
</evidence>
<feature type="region of interest" description="Disordered" evidence="6">
    <location>
        <begin position="1"/>
        <end position="75"/>
    </location>
</feature>
<reference evidence="8 9" key="1">
    <citation type="submission" date="2018-04" db="EMBL/GenBank/DDBJ databases">
        <title>The genome of golden apple snail Pomacea canaliculata provides insight into stress tolerance and invasive adaptation.</title>
        <authorList>
            <person name="Liu C."/>
            <person name="Liu B."/>
            <person name="Ren Y."/>
            <person name="Zhang Y."/>
            <person name="Wang H."/>
            <person name="Li S."/>
            <person name="Jiang F."/>
            <person name="Yin L."/>
            <person name="Zhang G."/>
            <person name="Qian W."/>
            <person name="Fan W."/>
        </authorList>
    </citation>
    <scope>NUCLEOTIDE SEQUENCE [LARGE SCALE GENOMIC DNA]</scope>
    <source>
        <strain evidence="8">SZHN2017</strain>
        <tissue evidence="8">Muscle</tissue>
    </source>
</reference>
<dbReference type="EMBL" id="PZQS01000003">
    <property type="protein sequence ID" value="PVD33591.1"/>
    <property type="molecule type" value="Genomic_DNA"/>
</dbReference>
<evidence type="ECO:0000313" key="9">
    <source>
        <dbReference type="Proteomes" id="UP000245119"/>
    </source>
</evidence>
<evidence type="ECO:0000256" key="2">
    <source>
        <dbReference type="ARBA" id="ARBA00006843"/>
    </source>
</evidence>
<dbReference type="Pfam" id="PF04505">
    <property type="entry name" value="CD225"/>
    <property type="match status" value="1"/>
</dbReference>
<comment type="caution">
    <text evidence="8">The sequence shown here is derived from an EMBL/GenBank/DDBJ whole genome shotgun (WGS) entry which is preliminary data.</text>
</comment>
<dbReference type="InterPro" id="IPR007593">
    <property type="entry name" value="CD225/Dispanin_fam"/>
</dbReference>
<dbReference type="AlphaFoldDB" id="A0A2T7PJH7"/>
<accession>A0A2T7PJH7</accession>
<organism evidence="8 9">
    <name type="scientific">Pomacea canaliculata</name>
    <name type="common">Golden apple snail</name>
    <dbReference type="NCBI Taxonomy" id="400727"/>
    <lineage>
        <taxon>Eukaryota</taxon>
        <taxon>Metazoa</taxon>
        <taxon>Spiralia</taxon>
        <taxon>Lophotrochozoa</taxon>
        <taxon>Mollusca</taxon>
        <taxon>Gastropoda</taxon>
        <taxon>Caenogastropoda</taxon>
        <taxon>Architaenioglossa</taxon>
        <taxon>Ampullarioidea</taxon>
        <taxon>Ampullariidae</taxon>
        <taxon>Pomacea</taxon>
    </lineage>
</organism>
<comment type="similarity">
    <text evidence="2">Belongs to the CD225/Dispanin family.</text>
</comment>
<gene>
    <name evidence="8" type="ORF">C0Q70_04848</name>
</gene>
<evidence type="ECO:0000256" key="3">
    <source>
        <dbReference type="ARBA" id="ARBA00022692"/>
    </source>
</evidence>
<sequence>MDENQALPPANNEATEGYPATGNPGFAGNSFGYPSSYPPQQGYGEGYAAQPGYQPTQQDYKSNQPTVVEMTSDRRSRRKQFQDPLCLAIFTTICCFWPIGIFAIFRASEARTAQATGYFEPAQTLSRESRRLSLIGIGIGCIGIIITIISSHYPSSTRIRQEGQRKRQCCQDFVEEIVRAEFKDILKDSLKTIHEKRPNMITLPSK</sequence>
<comment type="subcellular location">
    <subcellularLocation>
        <location evidence="1">Membrane</location>
    </subcellularLocation>
</comment>
<dbReference type="GO" id="GO:0016020">
    <property type="term" value="C:membrane"/>
    <property type="evidence" value="ECO:0007669"/>
    <property type="project" value="UniProtKB-SubCell"/>
</dbReference>
<dbReference type="PANTHER" id="PTHR14948:SF25">
    <property type="entry name" value="DUF4190 DOMAIN-CONTAINING PROTEIN"/>
    <property type="match status" value="1"/>
</dbReference>
<keyword evidence="9" id="KW-1185">Reference proteome</keyword>
<keyword evidence="5 7" id="KW-0472">Membrane</keyword>
<dbReference type="Proteomes" id="UP000245119">
    <property type="component" value="Linkage Group LG3"/>
</dbReference>
<dbReference type="PANTHER" id="PTHR14948">
    <property type="entry name" value="NG5"/>
    <property type="match status" value="1"/>
</dbReference>
<evidence type="ECO:0000256" key="5">
    <source>
        <dbReference type="ARBA" id="ARBA00023136"/>
    </source>
</evidence>
<feature type="transmembrane region" description="Helical" evidence="7">
    <location>
        <begin position="132"/>
        <end position="150"/>
    </location>
</feature>
<evidence type="ECO:0000256" key="7">
    <source>
        <dbReference type="SAM" id="Phobius"/>
    </source>
</evidence>
<evidence type="ECO:0000313" key="8">
    <source>
        <dbReference type="EMBL" id="PVD33591.1"/>
    </source>
</evidence>
<feature type="compositionally biased region" description="Polar residues" evidence="6">
    <location>
        <begin position="53"/>
        <end position="66"/>
    </location>
</feature>
<keyword evidence="4 7" id="KW-1133">Transmembrane helix</keyword>
<proteinExistence type="inferred from homology"/>
<dbReference type="OrthoDB" id="5989802at2759"/>
<evidence type="ECO:0008006" key="10">
    <source>
        <dbReference type="Google" id="ProtNLM"/>
    </source>
</evidence>
<protein>
    <recommendedName>
        <fullName evidence="10">Proline-rich transmembrane protein 1</fullName>
    </recommendedName>
</protein>
<evidence type="ECO:0000256" key="4">
    <source>
        <dbReference type="ARBA" id="ARBA00022989"/>
    </source>
</evidence>
<name>A0A2T7PJH7_POMCA</name>
<keyword evidence="3 7" id="KW-0812">Transmembrane</keyword>
<evidence type="ECO:0000256" key="1">
    <source>
        <dbReference type="ARBA" id="ARBA00004370"/>
    </source>
</evidence>